<dbReference type="GO" id="GO:0016020">
    <property type="term" value="C:membrane"/>
    <property type="evidence" value="ECO:0007669"/>
    <property type="project" value="UniProtKB-SubCell"/>
</dbReference>
<feature type="transmembrane region" description="Helical" evidence="8">
    <location>
        <begin position="373"/>
        <end position="392"/>
    </location>
</feature>
<evidence type="ECO:0000256" key="2">
    <source>
        <dbReference type="ARBA" id="ARBA00022448"/>
    </source>
</evidence>
<dbReference type="EMBL" id="DS028093">
    <property type="protein sequence ID" value="KMP00772.1"/>
    <property type="molecule type" value="Genomic_DNA"/>
</dbReference>
<dbReference type="STRING" id="404692.A0A0J7ATZ7"/>
<feature type="transmembrane region" description="Helical" evidence="8">
    <location>
        <begin position="234"/>
        <end position="259"/>
    </location>
</feature>
<evidence type="ECO:0000313" key="11">
    <source>
        <dbReference type="Proteomes" id="UP000054565"/>
    </source>
</evidence>
<feature type="transmembrane region" description="Helical" evidence="8">
    <location>
        <begin position="398"/>
        <end position="421"/>
    </location>
</feature>
<evidence type="ECO:0000313" key="10">
    <source>
        <dbReference type="EMBL" id="KMP00772.1"/>
    </source>
</evidence>
<feature type="transmembrane region" description="Helical" evidence="8">
    <location>
        <begin position="78"/>
        <end position="104"/>
    </location>
</feature>
<keyword evidence="6 8" id="KW-0472">Membrane</keyword>
<sequence length="585" mass="63574">MGLEEHAVRPSNDDSRIDSSAEDLSASHDEDVEKGNGSLVRALRERHLQMIGIGGSIGAGLFIGSGQALSNGGPASTFLGFAITGAMVLCNLQALAELAVIYPVNGAFYTYAFRFIDPAWGFAMGWQYAVSWLIMLPIELTSAGLMITFWTSDINVGVWSAIFLVMVTVVQFFGIKGYGETEYILALVKVITCVGLIIVGLIINVGGVPTDNRGYIGGRYWHDPGAFRDGAKGFISVLVTAAFAYTGTEMIGLAAAETVNPRKSIPKATKQMLWCIVFFYVINILFVSLNIPSDSPALLGAKGGNIKASPFVIAAELAGIKVLPSIINAVIMLSIIGAANLCSYGSTRTLQALAATGNAPKFFAYIDSKGRPVWCILLQIAFGMLTFISEAASSEVVFTWMMALSGLSGLFLTTSICFTHIRFRRAWKLQGKNEEDIPYRSPFGVVGSIIGMGLSTIAIVATLYLGIFPIHATSRVEFFFQTCMAAPLALVAMLGWKIYKRNWKFGVDLRRVDLDEGRRMDYYSSGEDDHELREKGSSLTKKVAPWIHKEPYPGKMSAKPWAFLMDDSLKEHVRRGSTTPNSLTA</sequence>
<evidence type="ECO:0000259" key="9">
    <source>
        <dbReference type="Pfam" id="PF00324"/>
    </source>
</evidence>
<feature type="transmembrane region" description="Helical" evidence="8">
    <location>
        <begin position="182"/>
        <end position="203"/>
    </location>
</feature>
<feature type="transmembrane region" description="Helical" evidence="8">
    <location>
        <begin position="311"/>
        <end position="339"/>
    </location>
</feature>
<feature type="transmembrane region" description="Helical" evidence="8">
    <location>
        <begin position="442"/>
        <end position="466"/>
    </location>
</feature>
<accession>A0A0J7ATZ7</accession>
<dbReference type="AlphaFoldDB" id="A0A0J7ATZ7"/>
<protein>
    <submittedName>
        <fullName evidence="10">Histidine permease</fullName>
    </submittedName>
</protein>
<keyword evidence="5 8" id="KW-1133">Transmembrane helix</keyword>
<keyword evidence="4" id="KW-0029">Amino-acid transport</keyword>
<evidence type="ECO:0000256" key="4">
    <source>
        <dbReference type="ARBA" id="ARBA00022970"/>
    </source>
</evidence>
<feature type="transmembrane region" description="Helical" evidence="8">
    <location>
        <begin position="156"/>
        <end position="175"/>
    </location>
</feature>
<dbReference type="Pfam" id="PF00324">
    <property type="entry name" value="AA_permease"/>
    <property type="match status" value="1"/>
</dbReference>
<dbReference type="OrthoDB" id="3900342at2759"/>
<proteinExistence type="predicted"/>
<dbReference type="GO" id="GO:0015171">
    <property type="term" value="F:amino acid transmembrane transporter activity"/>
    <property type="evidence" value="ECO:0007669"/>
    <property type="project" value="TreeGrafter"/>
</dbReference>
<reference evidence="11" key="1">
    <citation type="journal article" date="2010" name="Genome Res.">
        <title>Population genomic sequencing of Coccidioides fungi reveals recent hybridization and transposon control.</title>
        <authorList>
            <person name="Neafsey D.E."/>
            <person name="Barker B.M."/>
            <person name="Sharpton T.J."/>
            <person name="Stajich J.E."/>
            <person name="Park D.J."/>
            <person name="Whiston E."/>
            <person name="Hung C.-Y."/>
            <person name="McMahan C."/>
            <person name="White J."/>
            <person name="Sykes S."/>
            <person name="Heiman D."/>
            <person name="Young S."/>
            <person name="Zeng Q."/>
            <person name="Abouelleil A."/>
            <person name="Aftuck L."/>
            <person name="Bessette D."/>
            <person name="Brown A."/>
            <person name="FitzGerald M."/>
            <person name="Lui A."/>
            <person name="Macdonald J.P."/>
            <person name="Priest M."/>
            <person name="Orbach M.J."/>
            <person name="Galgiani J.N."/>
            <person name="Kirkland T.N."/>
            <person name="Cole G.T."/>
            <person name="Birren B.W."/>
            <person name="Henn M.R."/>
            <person name="Taylor J.W."/>
            <person name="Rounsley S.D."/>
        </authorList>
    </citation>
    <scope>NUCLEOTIDE SEQUENCE [LARGE SCALE GENOMIC DNA]</scope>
    <source>
        <strain evidence="11">RMSCC 2394</strain>
    </source>
</reference>
<dbReference type="Gene3D" id="1.20.1740.10">
    <property type="entry name" value="Amino acid/polyamine transporter I"/>
    <property type="match status" value="1"/>
</dbReference>
<evidence type="ECO:0000256" key="7">
    <source>
        <dbReference type="SAM" id="MobiDB-lite"/>
    </source>
</evidence>
<keyword evidence="2" id="KW-0813">Transport</keyword>
<feature type="transmembrane region" description="Helical" evidence="8">
    <location>
        <begin position="125"/>
        <end position="150"/>
    </location>
</feature>
<feature type="transmembrane region" description="Helical" evidence="8">
    <location>
        <begin position="271"/>
        <end position="291"/>
    </location>
</feature>
<dbReference type="PANTHER" id="PTHR43341:SF1">
    <property type="entry name" value="GENERAL AMINO-ACID PERMEASE GAP1"/>
    <property type="match status" value="1"/>
</dbReference>
<evidence type="ECO:0000256" key="1">
    <source>
        <dbReference type="ARBA" id="ARBA00004141"/>
    </source>
</evidence>
<dbReference type="PANTHER" id="PTHR43341">
    <property type="entry name" value="AMINO ACID PERMEASE"/>
    <property type="match status" value="1"/>
</dbReference>
<name>A0A0J7ATZ7_COCIT</name>
<comment type="subcellular location">
    <subcellularLocation>
        <location evidence="1">Membrane</location>
        <topology evidence="1">Multi-pass membrane protein</topology>
    </subcellularLocation>
</comment>
<dbReference type="InterPro" id="IPR050524">
    <property type="entry name" value="APC_YAT"/>
</dbReference>
<feature type="transmembrane region" description="Helical" evidence="8">
    <location>
        <begin position="478"/>
        <end position="496"/>
    </location>
</feature>
<evidence type="ECO:0000256" key="3">
    <source>
        <dbReference type="ARBA" id="ARBA00022692"/>
    </source>
</evidence>
<feature type="domain" description="Amino acid permease/ SLC12A" evidence="9">
    <location>
        <begin position="47"/>
        <end position="504"/>
    </location>
</feature>
<feature type="region of interest" description="Disordered" evidence="7">
    <location>
        <begin position="1"/>
        <end position="33"/>
    </location>
</feature>
<dbReference type="InterPro" id="IPR004841">
    <property type="entry name" value="AA-permease/SLC12A_dom"/>
</dbReference>
<evidence type="ECO:0000256" key="5">
    <source>
        <dbReference type="ARBA" id="ARBA00022989"/>
    </source>
</evidence>
<dbReference type="Proteomes" id="UP000054565">
    <property type="component" value="Unassembled WGS sequence"/>
</dbReference>
<evidence type="ECO:0000256" key="8">
    <source>
        <dbReference type="SAM" id="Phobius"/>
    </source>
</evidence>
<feature type="transmembrane region" description="Helical" evidence="8">
    <location>
        <begin position="48"/>
        <end position="66"/>
    </location>
</feature>
<gene>
    <name evidence="10" type="ORF">CIRG_00914</name>
</gene>
<organism evidence="10 11">
    <name type="scientific">Coccidioides immitis RMSCC 2394</name>
    <dbReference type="NCBI Taxonomy" id="404692"/>
    <lineage>
        <taxon>Eukaryota</taxon>
        <taxon>Fungi</taxon>
        <taxon>Dikarya</taxon>
        <taxon>Ascomycota</taxon>
        <taxon>Pezizomycotina</taxon>
        <taxon>Eurotiomycetes</taxon>
        <taxon>Eurotiomycetidae</taxon>
        <taxon>Onygenales</taxon>
        <taxon>Onygenaceae</taxon>
        <taxon>Coccidioides</taxon>
    </lineage>
</organism>
<dbReference type="FunFam" id="1.20.1740.10:FF:000017">
    <property type="entry name" value="Amino acid permease"/>
    <property type="match status" value="1"/>
</dbReference>
<evidence type="ECO:0000256" key="6">
    <source>
        <dbReference type="ARBA" id="ARBA00023136"/>
    </source>
</evidence>
<keyword evidence="3 8" id="KW-0812">Transmembrane</keyword>